<feature type="domain" description="Kazal-like" evidence="2">
    <location>
        <begin position="598"/>
        <end position="657"/>
    </location>
</feature>
<feature type="region of interest" description="Disordered" evidence="1">
    <location>
        <begin position="821"/>
        <end position="844"/>
    </location>
</feature>
<dbReference type="AlphaFoldDB" id="A0A836BSW7"/>
<evidence type="ECO:0000259" key="2">
    <source>
        <dbReference type="PROSITE" id="PS51465"/>
    </source>
</evidence>
<protein>
    <recommendedName>
        <fullName evidence="2">Kazal-like domain-containing protein</fullName>
    </recommendedName>
</protein>
<dbReference type="InterPro" id="IPR053265">
    <property type="entry name" value="Serpin"/>
</dbReference>
<dbReference type="EMBL" id="JAEHOE010000093">
    <property type="protein sequence ID" value="KAG2487690.1"/>
    <property type="molecule type" value="Genomic_DNA"/>
</dbReference>
<accession>A0A836BSW7</accession>
<evidence type="ECO:0000313" key="4">
    <source>
        <dbReference type="Proteomes" id="UP000612055"/>
    </source>
</evidence>
<keyword evidence="4" id="KW-1185">Reference proteome</keyword>
<dbReference type="InterPro" id="IPR002350">
    <property type="entry name" value="Kazal_dom"/>
</dbReference>
<evidence type="ECO:0000313" key="3">
    <source>
        <dbReference type="EMBL" id="KAG2487690.1"/>
    </source>
</evidence>
<dbReference type="SMART" id="SM00280">
    <property type="entry name" value="KAZAL"/>
    <property type="match status" value="8"/>
</dbReference>
<feature type="domain" description="Kazal-like" evidence="2">
    <location>
        <begin position="335"/>
        <end position="383"/>
    </location>
</feature>
<evidence type="ECO:0000256" key="1">
    <source>
        <dbReference type="SAM" id="MobiDB-lite"/>
    </source>
</evidence>
<gene>
    <name evidence="3" type="ORF">HYH03_013690</name>
</gene>
<dbReference type="Gene3D" id="3.30.60.30">
    <property type="match status" value="8"/>
</dbReference>
<reference evidence="3" key="1">
    <citation type="journal article" date="2020" name="bioRxiv">
        <title>Comparative genomics of Chlamydomonas.</title>
        <authorList>
            <person name="Craig R.J."/>
            <person name="Hasan A.R."/>
            <person name="Ness R.W."/>
            <person name="Keightley P.D."/>
        </authorList>
    </citation>
    <scope>NUCLEOTIDE SEQUENCE</scope>
    <source>
        <strain evidence="3">CCAP 11/70</strain>
    </source>
</reference>
<organism evidence="3 4">
    <name type="scientific">Edaphochlamys debaryana</name>
    <dbReference type="NCBI Taxonomy" id="47281"/>
    <lineage>
        <taxon>Eukaryota</taxon>
        <taxon>Viridiplantae</taxon>
        <taxon>Chlorophyta</taxon>
        <taxon>core chlorophytes</taxon>
        <taxon>Chlorophyceae</taxon>
        <taxon>CS clade</taxon>
        <taxon>Chlamydomonadales</taxon>
        <taxon>Chlamydomonadales incertae sedis</taxon>
        <taxon>Edaphochlamys</taxon>
    </lineage>
</organism>
<feature type="domain" description="Kazal-like" evidence="2">
    <location>
        <begin position="74"/>
        <end position="108"/>
    </location>
</feature>
<dbReference type="Pfam" id="PF07648">
    <property type="entry name" value="Kazal_2"/>
    <property type="match status" value="2"/>
</dbReference>
<dbReference type="CDD" id="cd00104">
    <property type="entry name" value="KAZAL_FS"/>
    <property type="match status" value="5"/>
</dbReference>
<dbReference type="PANTHER" id="PTHR21131">
    <property type="entry name" value="SERINE-TYPE ENDOPEPTIDASE INHIBITOR"/>
    <property type="match status" value="1"/>
</dbReference>
<dbReference type="InterPro" id="IPR036058">
    <property type="entry name" value="Kazal_dom_sf"/>
</dbReference>
<name>A0A836BSW7_9CHLO</name>
<dbReference type="SUPFAM" id="SSF100895">
    <property type="entry name" value="Kazal-type serine protease inhibitors"/>
    <property type="match status" value="8"/>
</dbReference>
<dbReference type="PROSITE" id="PS51465">
    <property type="entry name" value="KAZAL_2"/>
    <property type="match status" value="8"/>
</dbReference>
<feature type="domain" description="Kazal-like" evidence="2">
    <location>
        <begin position="765"/>
        <end position="808"/>
    </location>
</feature>
<dbReference type="OrthoDB" id="542940at2759"/>
<dbReference type="PROSITE" id="PS00282">
    <property type="entry name" value="KAZAL_1"/>
    <property type="match status" value="2"/>
</dbReference>
<dbReference type="Proteomes" id="UP000612055">
    <property type="component" value="Unassembled WGS sequence"/>
</dbReference>
<feature type="compositionally biased region" description="Basic residues" evidence="1">
    <location>
        <begin position="822"/>
        <end position="835"/>
    </location>
</feature>
<sequence length="892" mass="91786">MATKDGNDCPPGERPVACFVNPCDVTTCPADPTATCVPNYCTSNTIGGRTVGPCVAVFLDANGDAVDCEAETTTTGSTTTTKPAVCGQRKKPVCGDDGRTYGNECEAGLAGVKVAYEGRCADPSGCAAVLCATLYAPVCGNDGKTYSNACMAACTGVTYSKGACPVTNPFEPCEGGSVVRCKADPCDPSFSTCPADPTATCFPNYCRSTSVFGVTVEPCQAIWLDTDGKPAKCEAVACTLQYDPVCGEDGVTYGNACQAAAAKVAVAYDGECAPPDPFTACPRGVSSVPCPEDPCTSTKCPASPTAKCFVWDRPVSCEVQGVLVETCTAVFVDAAGQLIDCDGPTVCTEQYAPVCGEDGKTYDNQCFADAAKTTVVSKGVCPPPNPFGVCEGGSTVRCARNPCDATCAANPFATCFANYCRTTVIQGVTVNACDAIWLDQDGIVVDCDGGSSELTNPFAKCAEGVNSVACLVDPCQRATCEALPDAKCYANYCETASFQDAEFGACGYVFLDPSGNRVDCDKKAIGGLNGGETTSNEPIVPFETCDKGSATVQCLIDPCQTATCEALPDAKCVPNYCEASTFQGVTFGPCDYAFLDPSGNLVDCDKKATGGLNGDGDPTMCITLYDPVCGADGKTYGNACEAGVAKVEVVSKGACPPPNPFAKCAEGVNSVACLVDPCQRATCEALPDAKCYANYCEKSKFQGATFGPCGYAFVDAAGDLVNCKPCSCTKEFRPVCGADGVTYSNPCLAKCAKAKVAYKGKCADPEGCATVRCMTERKPVCGNNGETYQNECFAACTGVTFRAGACSDSYKVPEDQLYTSKGKGKGGKKGGKTGNRRIDGPKGKVSADACTACEGEPLAPVCGADGITYGSACLAKCSKVEVVDATAGCPEP</sequence>
<feature type="domain" description="Kazal-like" evidence="2">
    <location>
        <begin position="227"/>
        <end position="274"/>
    </location>
</feature>
<dbReference type="Pfam" id="PF00050">
    <property type="entry name" value="Kazal_1"/>
    <property type="match status" value="6"/>
</dbReference>
<feature type="domain" description="Kazal-like" evidence="2">
    <location>
        <begin position="114"/>
        <end position="166"/>
    </location>
</feature>
<dbReference type="PANTHER" id="PTHR21131:SF0">
    <property type="entry name" value="GEO10195P1-RELATED"/>
    <property type="match status" value="1"/>
</dbReference>
<feature type="domain" description="Kazal-like" evidence="2">
    <location>
        <begin position="717"/>
        <end position="764"/>
    </location>
</feature>
<proteinExistence type="predicted"/>
<feature type="domain" description="Kazal-like" evidence="2">
    <location>
        <begin position="844"/>
        <end position="891"/>
    </location>
</feature>
<comment type="caution">
    <text evidence="3">The sequence shown here is derived from an EMBL/GenBank/DDBJ whole genome shotgun (WGS) entry which is preliminary data.</text>
</comment>